<dbReference type="EMBL" id="DAKRPA010000274">
    <property type="protein sequence ID" value="DAZ94038.1"/>
    <property type="molecule type" value="Genomic_DNA"/>
</dbReference>
<accession>A0AAV2YJM5</accession>
<keyword evidence="3" id="KW-1185">Reference proteome</keyword>
<feature type="compositionally biased region" description="Polar residues" evidence="1">
    <location>
        <begin position="69"/>
        <end position="95"/>
    </location>
</feature>
<gene>
    <name evidence="2" type="ORF">N0F65_001469</name>
</gene>
<proteinExistence type="predicted"/>
<name>A0AAV2YJM5_9STRA</name>
<feature type="compositionally biased region" description="Low complexity" evidence="1">
    <location>
        <begin position="56"/>
        <end position="68"/>
    </location>
</feature>
<protein>
    <submittedName>
        <fullName evidence="2">Uncharacterized protein</fullName>
    </submittedName>
</protein>
<reference evidence="2" key="2">
    <citation type="journal article" date="2023" name="Microbiol Resour">
        <title>Decontamination and Annotation of the Draft Genome Sequence of the Oomycete Lagenidium giganteum ARSEF 373.</title>
        <authorList>
            <person name="Morgan W.R."/>
            <person name="Tartar A."/>
        </authorList>
    </citation>
    <scope>NUCLEOTIDE SEQUENCE</scope>
    <source>
        <strain evidence="2">ARSEF 373</strain>
    </source>
</reference>
<reference evidence="2" key="1">
    <citation type="submission" date="2022-11" db="EMBL/GenBank/DDBJ databases">
        <authorList>
            <person name="Morgan W.R."/>
            <person name="Tartar A."/>
        </authorList>
    </citation>
    <scope>NUCLEOTIDE SEQUENCE</scope>
    <source>
        <strain evidence="2">ARSEF 373</strain>
    </source>
</reference>
<dbReference type="Proteomes" id="UP001146120">
    <property type="component" value="Unassembled WGS sequence"/>
</dbReference>
<evidence type="ECO:0000313" key="2">
    <source>
        <dbReference type="EMBL" id="DAZ94038.1"/>
    </source>
</evidence>
<evidence type="ECO:0000313" key="3">
    <source>
        <dbReference type="Proteomes" id="UP001146120"/>
    </source>
</evidence>
<sequence>MFPNFRSLQDKRNKWQQLLQQIEREQELERIKNEAYALTDWTSDQAKMMAVSQIPSTATASTQTNTNTMSGSTQTDNNTSSGSTQTNDSMAYTNAGAQTNDSMSQANVTTQTSKSALVSTAAQTDESGDVKQPIVEPRIKVEPGIHDEQAAAKDEIEYIYGKLPQLTDKKISPLKSNGMPDKDTFIGAEGEIYNRRTGKPSRKADYSFDFSQTLSYLKNLQDILDIKDEPMELANKDTSTNLPDGAIEADAKDLLKQILQTNELSRFKVVPIGKLKHPKTNEYWEYPNYHVDKDLNIVSDAFGKKNYNSKTSKISWAHTLSNFVSILKKNNVSFKQSNLFTGVKNKWDSPLALNDLSASLNNANNKASQHNGATYLKIELSSYTMTMIGL</sequence>
<feature type="region of interest" description="Disordered" evidence="1">
    <location>
        <begin position="53"/>
        <end position="95"/>
    </location>
</feature>
<evidence type="ECO:0000256" key="1">
    <source>
        <dbReference type="SAM" id="MobiDB-lite"/>
    </source>
</evidence>
<organism evidence="2 3">
    <name type="scientific">Lagenidium giganteum</name>
    <dbReference type="NCBI Taxonomy" id="4803"/>
    <lineage>
        <taxon>Eukaryota</taxon>
        <taxon>Sar</taxon>
        <taxon>Stramenopiles</taxon>
        <taxon>Oomycota</taxon>
        <taxon>Peronosporomycetes</taxon>
        <taxon>Pythiales</taxon>
        <taxon>Pythiaceae</taxon>
    </lineage>
</organism>
<comment type="caution">
    <text evidence="2">The sequence shown here is derived from an EMBL/GenBank/DDBJ whole genome shotgun (WGS) entry which is preliminary data.</text>
</comment>
<dbReference type="AlphaFoldDB" id="A0AAV2YJM5"/>